<keyword evidence="1" id="KW-0812">Transmembrane</keyword>
<keyword evidence="1" id="KW-1133">Transmembrane helix</keyword>
<evidence type="ECO:0000256" key="1">
    <source>
        <dbReference type="SAM" id="Phobius"/>
    </source>
</evidence>
<evidence type="ECO:0000313" key="2">
    <source>
        <dbReference type="EMBL" id="PLV06475.1"/>
    </source>
</evidence>
<keyword evidence="1" id="KW-0472">Membrane</keyword>
<evidence type="ECO:0000313" key="3">
    <source>
        <dbReference type="Proteomes" id="UP000234744"/>
    </source>
</evidence>
<protein>
    <submittedName>
        <fullName evidence="2">Uncharacterized protein</fullName>
    </submittedName>
</protein>
<name>A0ABX4TU39_PSEDL</name>
<organism evidence="2 3">
    <name type="scientific">Pseudomonas plecoglossicida</name>
    <dbReference type="NCBI Taxonomy" id="70775"/>
    <lineage>
        <taxon>Bacteria</taxon>
        <taxon>Pseudomonadati</taxon>
        <taxon>Pseudomonadota</taxon>
        <taxon>Gammaproteobacteria</taxon>
        <taxon>Pseudomonadales</taxon>
        <taxon>Pseudomonadaceae</taxon>
        <taxon>Pseudomonas</taxon>
    </lineage>
</organism>
<dbReference type="RefSeq" id="WP_102084227.1">
    <property type="nucleotide sequence ID" value="NZ_PJCJ01000045.1"/>
</dbReference>
<reference evidence="2 3" key="1">
    <citation type="submission" date="2017-12" db="EMBL/GenBank/DDBJ databases">
        <title>Detection of the carbapenemase gene blaVIM-5 in members of the Pseudomonas putida group isolated from polluted Nigerian wetlands.</title>
        <authorList>
            <person name="Adelowo O."/>
            <person name="Vollmers J."/>
            <person name="Maeusezahl I."/>
            <person name="Kaster A.-K."/>
            <person name="Mueller J.A."/>
        </authorList>
    </citation>
    <scope>NUCLEOTIDE SEQUENCE [LARGE SCALE GENOMIC DNA]</scope>
    <source>
        <strain evidence="2 3">MR69</strain>
    </source>
</reference>
<feature type="transmembrane region" description="Helical" evidence="1">
    <location>
        <begin position="128"/>
        <end position="147"/>
    </location>
</feature>
<dbReference type="Proteomes" id="UP000234744">
    <property type="component" value="Unassembled WGS sequence"/>
</dbReference>
<keyword evidence="3" id="KW-1185">Reference proteome</keyword>
<sequence>MSQVMEVIIRNEAEALAILNEALAGGLSEDDSYLIKFDGWPLFELDVEGERYHSTVTTPLMKGLLEYQQVINRIFADSVYSKGARALTEEDRAALELTFSVTEGCSDIQAYLQETFNKLGEKMIDKMTGGQIVITVVGLALVAALYFGHGREMDNQVALATEANRSSLEARLVESNQKMSAALADTNQALIAIVKSTPDATKVTAGNAVFERDEIVSLSQREREATTPTRIDGNYYVTSIKSAGDKWRLDVVKVGTEESIKVDLFKGQHAAKGIEEIMTSFVGETPIFLHALARAKDGKVVSASILGTSATGLPPATEFYALHGQVDSGYTPDAE</sequence>
<gene>
    <name evidence="2" type="ORF">CXG47_27985</name>
</gene>
<dbReference type="EMBL" id="PJCJ01000045">
    <property type="protein sequence ID" value="PLV06475.1"/>
    <property type="molecule type" value="Genomic_DNA"/>
</dbReference>
<comment type="caution">
    <text evidence="2">The sequence shown here is derived from an EMBL/GenBank/DDBJ whole genome shotgun (WGS) entry which is preliminary data.</text>
</comment>
<proteinExistence type="predicted"/>
<accession>A0ABX4TU39</accession>